<dbReference type="Proteomes" id="UP001160625">
    <property type="component" value="Unassembled WGS sequence"/>
</dbReference>
<sequence length="102" mass="11524">MIKGFSAALFLALAVGAEATVPQMPIAEGPFESVMLATQAARNCGFSELRVNVRPKQTQLYIDGVMPSEEVQQCFESWMTPRGKKLKFSPRWWNDNFTRDRP</sequence>
<keyword evidence="1" id="KW-0732">Signal</keyword>
<comment type="caution">
    <text evidence="2">The sequence shown here is derived from an EMBL/GenBank/DDBJ whole genome shotgun (WGS) entry which is preliminary data.</text>
</comment>
<reference evidence="2" key="1">
    <citation type="submission" date="2023-04" db="EMBL/GenBank/DDBJ databases">
        <title>Sphingomonas sp. MAHUQ-71 isolated from rice field.</title>
        <authorList>
            <person name="Huq M.A."/>
        </authorList>
    </citation>
    <scope>NUCLEOTIDE SEQUENCE</scope>
    <source>
        <strain evidence="2">MAHUQ-71</strain>
    </source>
</reference>
<evidence type="ECO:0000313" key="3">
    <source>
        <dbReference type="Proteomes" id="UP001160625"/>
    </source>
</evidence>
<organism evidence="2 3">
    <name type="scientific">Sphingomonas oryzagri</name>
    <dbReference type="NCBI Taxonomy" id="3042314"/>
    <lineage>
        <taxon>Bacteria</taxon>
        <taxon>Pseudomonadati</taxon>
        <taxon>Pseudomonadota</taxon>
        <taxon>Alphaproteobacteria</taxon>
        <taxon>Sphingomonadales</taxon>
        <taxon>Sphingomonadaceae</taxon>
        <taxon>Sphingomonas</taxon>
    </lineage>
</organism>
<evidence type="ECO:0000313" key="2">
    <source>
        <dbReference type="EMBL" id="MDH7637862.1"/>
    </source>
</evidence>
<proteinExistence type="predicted"/>
<evidence type="ECO:0000256" key="1">
    <source>
        <dbReference type="SAM" id="SignalP"/>
    </source>
</evidence>
<protein>
    <recommendedName>
        <fullName evidence="4">BON domain-containing protein</fullName>
    </recommendedName>
</protein>
<feature type="signal peptide" evidence="1">
    <location>
        <begin position="1"/>
        <end position="19"/>
    </location>
</feature>
<accession>A0ABT6MYI6</accession>
<dbReference type="RefSeq" id="WP_281043201.1">
    <property type="nucleotide sequence ID" value="NZ_JARYGZ010000001.1"/>
</dbReference>
<name>A0ABT6MYI6_9SPHN</name>
<feature type="chain" id="PRO_5047256217" description="BON domain-containing protein" evidence="1">
    <location>
        <begin position="20"/>
        <end position="102"/>
    </location>
</feature>
<keyword evidence="3" id="KW-1185">Reference proteome</keyword>
<evidence type="ECO:0008006" key="4">
    <source>
        <dbReference type="Google" id="ProtNLM"/>
    </source>
</evidence>
<gene>
    <name evidence="2" type="ORF">QGN17_03875</name>
</gene>
<dbReference type="EMBL" id="JARYGZ010000001">
    <property type="protein sequence ID" value="MDH7637862.1"/>
    <property type="molecule type" value="Genomic_DNA"/>
</dbReference>